<feature type="compositionally biased region" description="Basic and acidic residues" evidence="6">
    <location>
        <begin position="326"/>
        <end position="355"/>
    </location>
</feature>
<dbReference type="Pfam" id="PF00153">
    <property type="entry name" value="Mito_carr"/>
    <property type="match status" value="1"/>
</dbReference>
<dbReference type="InParanoid" id="A0A0G4GQH0"/>
<evidence type="ECO:0000313" key="7">
    <source>
        <dbReference type="EMBL" id="CEM32710.1"/>
    </source>
</evidence>
<feature type="compositionally biased region" description="Low complexity" evidence="6">
    <location>
        <begin position="276"/>
        <end position="287"/>
    </location>
</feature>
<dbReference type="GO" id="GO:1904983">
    <property type="term" value="P:glycine import into mitochondrion"/>
    <property type="evidence" value="ECO:0007669"/>
    <property type="project" value="TreeGrafter"/>
</dbReference>
<dbReference type="GO" id="GO:0005739">
    <property type="term" value="C:mitochondrion"/>
    <property type="evidence" value="ECO:0007669"/>
    <property type="project" value="TreeGrafter"/>
</dbReference>
<evidence type="ECO:0000256" key="4">
    <source>
        <dbReference type="PROSITE-ProRule" id="PRU00282"/>
    </source>
</evidence>
<gene>
    <name evidence="7" type="ORF">Vbra_18371</name>
</gene>
<dbReference type="PROSITE" id="PS50920">
    <property type="entry name" value="SOLCAR"/>
    <property type="match status" value="1"/>
</dbReference>
<comment type="subcellular location">
    <subcellularLocation>
        <location evidence="1">Membrane</location>
        <topology evidence="1">Multi-pass membrane protein</topology>
    </subcellularLocation>
</comment>
<keyword evidence="3 4" id="KW-0472">Membrane</keyword>
<dbReference type="VEuPathDB" id="CryptoDB:Vbra_18371"/>
<feature type="region of interest" description="Disordered" evidence="6">
    <location>
        <begin position="262"/>
        <end position="373"/>
    </location>
</feature>
<dbReference type="SUPFAM" id="SSF103506">
    <property type="entry name" value="Mitochondrial carrier"/>
    <property type="match status" value="1"/>
</dbReference>
<feature type="repeat" description="Solcar" evidence="4">
    <location>
        <begin position="153"/>
        <end position="237"/>
    </location>
</feature>
<evidence type="ECO:0000256" key="3">
    <source>
        <dbReference type="ARBA" id="ARBA00023136"/>
    </source>
</evidence>
<evidence type="ECO:0000256" key="5">
    <source>
        <dbReference type="RuleBase" id="RU000488"/>
    </source>
</evidence>
<evidence type="ECO:0000313" key="8">
    <source>
        <dbReference type="Proteomes" id="UP000041254"/>
    </source>
</evidence>
<dbReference type="PANTHER" id="PTHR46181">
    <property type="entry name" value="MITOCHONDRIAL GLYCINE TRANSPORTER"/>
    <property type="match status" value="1"/>
</dbReference>
<comment type="similarity">
    <text evidence="5">Belongs to the mitochondrial carrier (TC 2.A.29) family.</text>
</comment>
<protein>
    <recommendedName>
        <fullName evidence="9">Mitochondrial carrier protein</fullName>
    </recommendedName>
</protein>
<dbReference type="OrthoDB" id="44467at2759"/>
<reference evidence="7 8" key="1">
    <citation type="submission" date="2014-11" db="EMBL/GenBank/DDBJ databases">
        <authorList>
            <person name="Zhu J."/>
            <person name="Qi W."/>
            <person name="Song R."/>
        </authorList>
    </citation>
    <scope>NUCLEOTIDE SEQUENCE [LARGE SCALE GENOMIC DNA]</scope>
</reference>
<keyword evidence="5" id="KW-0813">Transport</keyword>
<evidence type="ECO:0000256" key="2">
    <source>
        <dbReference type="ARBA" id="ARBA00022692"/>
    </source>
</evidence>
<keyword evidence="8" id="KW-1185">Reference proteome</keyword>
<proteinExistence type="inferred from homology"/>
<dbReference type="GO" id="GO:0015187">
    <property type="term" value="F:glycine transmembrane transporter activity"/>
    <property type="evidence" value="ECO:0007669"/>
    <property type="project" value="TreeGrafter"/>
</dbReference>
<evidence type="ECO:0000256" key="6">
    <source>
        <dbReference type="SAM" id="MobiDB-lite"/>
    </source>
</evidence>
<dbReference type="EMBL" id="CDMY01000759">
    <property type="protein sequence ID" value="CEM32710.1"/>
    <property type="molecule type" value="Genomic_DNA"/>
</dbReference>
<organism evidence="7 8">
    <name type="scientific">Vitrella brassicaformis (strain CCMP3155)</name>
    <dbReference type="NCBI Taxonomy" id="1169540"/>
    <lineage>
        <taxon>Eukaryota</taxon>
        <taxon>Sar</taxon>
        <taxon>Alveolata</taxon>
        <taxon>Colpodellida</taxon>
        <taxon>Vitrellaceae</taxon>
        <taxon>Vitrella</taxon>
    </lineage>
</organism>
<dbReference type="PANTHER" id="PTHR46181:SF3">
    <property type="entry name" value="MITOCHONDRIAL GLYCINE TRANSPORTER"/>
    <property type="match status" value="1"/>
</dbReference>
<feature type="region of interest" description="Disordered" evidence="6">
    <location>
        <begin position="1"/>
        <end position="21"/>
    </location>
</feature>
<name>A0A0G4GQH0_VITBC</name>
<evidence type="ECO:0008006" key="9">
    <source>
        <dbReference type="Google" id="ProtNLM"/>
    </source>
</evidence>
<dbReference type="Gene3D" id="1.50.40.10">
    <property type="entry name" value="Mitochondrial carrier domain"/>
    <property type="match status" value="1"/>
</dbReference>
<keyword evidence="2 4" id="KW-0812">Transmembrane</keyword>
<dbReference type="InterPro" id="IPR018108">
    <property type="entry name" value="MCP_transmembrane"/>
</dbReference>
<dbReference type="InterPro" id="IPR023395">
    <property type="entry name" value="MCP_dom_sf"/>
</dbReference>
<dbReference type="AlphaFoldDB" id="A0A0G4GQH0"/>
<feature type="compositionally biased region" description="Basic residues" evidence="6">
    <location>
        <begin position="356"/>
        <end position="368"/>
    </location>
</feature>
<accession>A0A0G4GQH0</accession>
<evidence type="ECO:0000256" key="1">
    <source>
        <dbReference type="ARBA" id="ARBA00004141"/>
    </source>
</evidence>
<dbReference type="Proteomes" id="UP000041254">
    <property type="component" value="Unassembled WGS sequence"/>
</dbReference>
<dbReference type="GO" id="GO:0016020">
    <property type="term" value="C:membrane"/>
    <property type="evidence" value="ECO:0007669"/>
    <property type="project" value="UniProtKB-SubCell"/>
</dbReference>
<sequence length="514" mass="56066">MDGSRPTEGDQADELAPSSGAASGAAADACLSGVVPSLSPSTAHHTDPAGFGGGSSSSSLYIALLREWRFFLCGLTSGVAQAAAFTPVDRALYLSVRDRRPFLHRQNWVDPYQGFLQTIVHRAVSGGLYFPLESLFKPVVEELLRSQDDDRPLGACAYFLAGNAAGVTNALLLHPLATVKYACWGQPAEGGRFWPVVRHIYSEGGVRPFLRGALATVMRDLTFGGLFAAIRHPMTRFALRTEREIKERIIRARSSSPTAAAVFPSLSLPPTTHTHAPASSQPAAAASLTDLSIGDRPHSPADGGMAAPLLPSPVSARHHSPVTRSGLEEDRPVDHQHGKELDWRRKREREREHPQHQHHHHHHHRHGRGGAGDEKPGLTFFVINSFAAMIAVAASSPFNYIRNIKFAIPPGQPTPSGPAILRELWRESIEEGAKLAAERRQLIQDMGSRPPPSLPVFMKVLAQHPIRVEVSRMRGFCRHMGTRLRLGWGSSRVAVGMAFAAVVYQYCIDWTACE</sequence>